<feature type="compositionally biased region" description="Basic and acidic residues" evidence="1">
    <location>
        <begin position="131"/>
        <end position="141"/>
    </location>
</feature>
<evidence type="ECO:0000259" key="2">
    <source>
        <dbReference type="Pfam" id="PF13358"/>
    </source>
</evidence>
<feature type="compositionally biased region" description="Acidic residues" evidence="1">
    <location>
        <begin position="119"/>
        <end position="130"/>
    </location>
</feature>
<comment type="caution">
    <text evidence="3">The sequence shown here is derived from an EMBL/GenBank/DDBJ whole genome shotgun (WGS) entry which is preliminary data.</text>
</comment>
<dbReference type="Proteomes" id="UP001314205">
    <property type="component" value="Unassembled WGS sequence"/>
</dbReference>
<keyword evidence="4" id="KW-1185">Reference proteome</keyword>
<dbReference type="GO" id="GO:0003676">
    <property type="term" value="F:nucleic acid binding"/>
    <property type="evidence" value="ECO:0007669"/>
    <property type="project" value="InterPro"/>
</dbReference>
<evidence type="ECO:0000256" key="1">
    <source>
        <dbReference type="SAM" id="MobiDB-lite"/>
    </source>
</evidence>
<gene>
    <name evidence="3" type="ORF">PARMNEM_LOCUS20888</name>
</gene>
<dbReference type="InterPro" id="IPR038717">
    <property type="entry name" value="Tc1-like_DDE_dom"/>
</dbReference>
<dbReference type="EMBL" id="CAVLGL010000137">
    <property type="protein sequence ID" value="CAK1602378.1"/>
    <property type="molecule type" value="Genomic_DNA"/>
</dbReference>
<organism evidence="3 4">
    <name type="scientific">Parnassius mnemosyne</name>
    <name type="common">clouded apollo</name>
    <dbReference type="NCBI Taxonomy" id="213953"/>
    <lineage>
        <taxon>Eukaryota</taxon>
        <taxon>Metazoa</taxon>
        <taxon>Ecdysozoa</taxon>
        <taxon>Arthropoda</taxon>
        <taxon>Hexapoda</taxon>
        <taxon>Insecta</taxon>
        <taxon>Pterygota</taxon>
        <taxon>Neoptera</taxon>
        <taxon>Endopterygota</taxon>
        <taxon>Lepidoptera</taxon>
        <taxon>Glossata</taxon>
        <taxon>Ditrysia</taxon>
        <taxon>Papilionoidea</taxon>
        <taxon>Papilionidae</taxon>
        <taxon>Parnassiinae</taxon>
        <taxon>Parnassini</taxon>
        <taxon>Parnassius</taxon>
        <taxon>Driopa</taxon>
    </lineage>
</organism>
<evidence type="ECO:0000313" key="3">
    <source>
        <dbReference type="EMBL" id="CAK1602378.1"/>
    </source>
</evidence>
<dbReference type="Pfam" id="PF13358">
    <property type="entry name" value="DDE_3"/>
    <property type="match status" value="1"/>
</dbReference>
<evidence type="ECO:0000313" key="4">
    <source>
        <dbReference type="Proteomes" id="UP001314205"/>
    </source>
</evidence>
<name>A0AAV1M3U5_9NEOP</name>
<dbReference type="AlphaFoldDB" id="A0AAV1M3U5"/>
<protein>
    <recommendedName>
        <fullName evidence="2">Tc1-like transposase DDE domain-containing protein</fullName>
    </recommendedName>
</protein>
<dbReference type="PANTHER" id="PTHR33939">
    <property type="entry name" value="PROTEIN CBG22215"/>
    <property type="match status" value="1"/>
</dbReference>
<accession>A0AAV1M3U5</accession>
<reference evidence="3 4" key="1">
    <citation type="submission" date="2023-11" db="EMBL/GenBank/DDBJ databases">
        <authorList>
            <person name="Hedman E."/>
            <person name="Englund M."/>
            <person name="Stromberg M."/>
            <person name="Nyberg Akerstrom W."/>
            <person name="Nylinder S."/>
            <person name="Jareborg N."/>
            <person name="Kallberg Y."/>
            <person name="Kronander E."/>
        </authorList>
    </citation>
    <scope>NUCLEOTIDE SEQUENCE [LARGE SCALE GENOMIC DNA]</scope>
</reference>
<dbReference type="InterPro" id="IPR036397">
    <property type="entry name" value="RNaseH_sf"/>
</dbReference>
<feature type="region of interest" description="Disordered" evidence="1">
    <location>
        <begin position="118"/>
        <end position="141"/>
    </location>
</feature>
<proteinExistence type="predicted"/>
<sequence>MTKRELYYVVCRSKPTKQYEIDEIVQSHGHEVLRLPPYQCDLNPIEHAWNLVKQKVADKNVSQSEKEIQKLTLEAINSISVEHWKKEVNHVDRLRQQYWDSGRLQELNERELIISVGGETDDSDTEWSDDIDTKTSDFENL</sequence>
<feature type="domain" description="Tc1-like transposase DDE" evidence="2">
    <location>
        <begin position="19"/>
        <end position="68"/>
    </location>
</feature>
<dbReference type="Gene3D" id="3.30.420.10">
    <property type="entry name" value="Ribonuclease H-like superfamily/Ribonuclease H"/>
    <property type="match status" value="1"/>
</dbReference>
<dbReference type="PANTHER" id="PTHR33939:SF1">
    <property type="entry name" value="DUF4371 DOMAIN-CONTAINING PROTEIN"/>
    <property type="match status" value="1"/>
</dbReference>